<dbReference type="RefSeq" id="WP_324765720.1">
    <property type="nucleotide sequence ID" value="NZ_BAAATS010000022.1"/>
</dbReference>
<name>A0ABU6C1Z7_9ACTN</name>
<dbReference type="Proteomes" id="UP001352223">
    <property type="component" value="Unassembled WGS sequence"/>
</dbReference>
<gene>
    <name evidence="1" type="ORF">OKJ48_00475</name>
</gene>
<reference evidence="1 2" key="1">
    <citation type="submission" date="2022-10" db="EMBL/GenBank/DDBJ databases">
        <authorList>
            <person name="Xie J."/>
            <person name="Shen N."/>
        </authorList>
    </citation>
    <scope>NUCLEOTIDE SEQUENCE [LARGE SCALE GENOMIC DNA]</scope>
    <source>
        <strain evidence="1 2">DSM 41681</strain>
    </source>
</reference>
<proteinExistence type="predicted"/>
<keyword evidence="2" id="KW-1185">Reference proteome</keyword>
<evidence type="ECO:0000313" key="2">
    <source>
        <dbReference type="Proteomes" id="UP001352223"/>
    </source>
</evidence>
<evidence type="ECO:0000313" key="1">
    <source>
        <dbReference type="EMBL" id="MEB3958739.1"/>
    </source>
</evidence>
<evidence type="ECO:0008006" key="3">
    <source>
        <dbReference type="Google" id="ProtNLM"/>
    </source>
</evidence>
<sequence>MRRQVIIGVFVVALAAGGAVFRPVEPATEVRALTAPAASVSDTGTAEAKPADQVRGERLLRQAGVWLRDAYSVRMAADVRQGTKHVRAEVRLDHHGNCSGTIDDGDGVVAHVVYLKGGADTDGDGEGDGKDEAYLKYTDAALAAIEVKAEAMSPEMGARVRAFTARARGKYIKAPSGPKGAQALGKQCGVGQMLATAMTRRPEGTRTLPVVTRDGERLIPLVLPSASGGGTAYLVADGDPRLRSVSGTSGGMRTAVTFTDYDKPFSVPRIDPAQVVEAPANGGALFEV</sequence>
<comment type="caution">
    <text evidence="1">The sequence shown here is derived from an EMBL/GenBank/DDBJ whole genome shotgun (WGS) entry which is preliminary data.</text>
</comment>
<organism evidence="1 2">
    <name type="scientific">Streptomyces kunmingensis</name>
    <dbReference type="NCBI Taxonomy" id="68225"/>
    <lineage>
        <taxon>Bacteria</taxon>
        <taxon>Bacillati</taxon>
        <taxon>Actinomycetota</taxon>
        <taxon>Actinomycetes</taxon>
        <taxon>Kitasatosporales</taxon>
        <taxon>Streptomycetaceae</taxon>
        <taxon>Streptomyces</taxon>
    </lineage>
</organism>
<protein>
    <recommendedName>
        <fullName evidence="3">Lipoprotein</fullName>
    </recommendedName>
</protein>
<dbReference type="EMBL" id="JAOZYB010000001">
    <property type="protein sequence ID" value="MEB3958739.1"/>
    <property type="molecule type" value="Genomic_DNA"/>
</dbReference>
<accession>A0ABU6C1Z7</accession>